<comment type="similarity">
    <text evidence="10 12">Belongs to the EPSP synthase family. MurA subfamily.</text>
</comment>
<evidence type="ECO:0000256" key="4">
    <source>
        <dbReference type="ARBA" id="ARBA00022618"/>
    </source>
</evidence>
<evidence type="ECO:0000256" key="3">
    <source>
        <dbReference type="ARBA" id="ARBA00022490"/>
    </source>
</evidence>
<dbReference type="GO" id="GO:0008360">
    <property type="term" value="P:regulation of cell shape"/>
    <property type="evidence" value="ECO:0007669"/>
    <property type="project" value="UniProtKB-KW"/>
</dbReference>
<dbReference type="PANTHER" id="PTHR43783:SF1">
    <property type="entry name" value="UDP-N-ACETYLGLUCOSAMINE 1-CARBOXYVINYLTRANSFERASE"/>
    <property type="match status" value="1"/>
</dbReference>
<keyword evidence="4 12" id="KW-0132">Cell division</keyword>
<comment type="catalytic activity">
    <reaction evidence="11 12">
        <text>phosphoenolpyruvate + UDP-N-acetyl-alpha-D-glucosamine = UDP-N-acetyl-3-O-(1-carboxyvinyl)-alpha-D-glucosamine + phosphate</text>
        <dbReference type="Rhea" id="RHEA:18681"/>
        <dbReference type="ChEBI" id="CHEBI:43474"/>
        <dbReference type="ChEBI" id="CHEBI:57705"/>
        <dbReference type="ChEBI" id="CHEBI:58702"/>
        <dbReference type="ChEBI" id="CHEBI:68483"/>
        <dbReference type="EC" id="2.5.1.7"/>
    </reaction>
</comment>
<dbReference type="Gene3D" id="3.65.10.10">
    <property type="entry name" value="Enolpyruvate transferase domain"/>
    <property type="match status" value="2"/>
</dbReference>
<dbReference type="OrthoDB" id="9803760at2"/>
<feature type="binding site" evidence="12">
    <location>
        <begin position="121"/>
        <end position="125"/>
    </location>
    <ligand>
        <name>UDP-N-acetyl-alpha-D-glucosamine</name>
        <dbReference type="ChEBI" id="CHEBI:57705"/>
    </ligand>
</feature>
<keyword evidence="12" id="KW-0670">Pyruvate</keyword>
<dbReference type="RefSeq" id="WP_013006862.1">
    <property type="nucleotide sequence ID" value="NC_013939.1"/>
</dbReference>
<dbReference type="PANTHER" id="PTHR43783">
    <property type="entry name" value="UDP-N-ACETYLGLUCOSAMINE 1-CARBOXYVINYLTRANSFERASE"/>
    <property type="match status" value="1"/>
</dbReference>
<dbReference type="Pfam" id="PF00275">
    <property type="entry name" value="EPSP_synthase"/>
    <property type="match status" value="1"/>
</dbReference>
<dbReference type="KEGG" id="ddf:DEFDS_0102"/>
<dbReference type="GO" id="GO:0019277">
    <property type="term" value="P:UDP-N-acetylgalactosamine biosynthetic process"/>
    <property type="evidence" value="ECO:0007669"/>
    <property type="project" value="InterPro"/>
</dbReference>
<feature type="binding site" evidence="12">
    <location>
        <begin position="22"/>
        <end position="23"/>
    </location>
    <ligand>
        <name>phosphoenolpyruvate</name>
        <dbReference type="ChEBI" id="CHEBI:58702"/>
    </ligand>
</feature>
<evidence type="ECO:0000256" key="8">
    <source>
        <dbReference type="ARBA" id="ARBA00023306"/>
    </source>
</evidence>
<evidence type="ECO:0000256" key="2">
    <source>
        <dbReference type="ARBA" id="ARBA00004752"/>
    </source>
</evidence>
<accession>D3PAJ1</accession>
<evidence type="ECO:0000313" key="14">
    <source>
        <dbReference type="EMBL" id="BAI79614.1"/>
    </source>
</evidence>
<evidence type="ECO:0000256" key="1">
    <source>
        <dbReference type="ARBA" id="ARBA00004496"/>
    </source>
</evidence>
<comment type="caution">
    <text evidence="12">Lacks conserved residue(s) required for the propagation of feature annotation.</text>
</comment>
<dbReference type="SUPFAM" id="SSF55205">
    <property type="entry name" value="EPT/RTPC-like"/>
    <property type="match status" value="1"/>
</dbReference>
<dbReference type="NCBIfam" id="NF006873">
    <property type="entry name" value="PRK09369.1"/>
    <property type="match status" value="1"/>
</dbReference>
<dbReference type="CDD" id="cd01555">
    <property type="entry name" value="UdpNAET"/>
    <property type="match status" value="1"/>
</dbReference>
<comment type="pathway">
    <text evidence="2 12">Cell wall biogenesis; peptidoglycan biosynthesis.</text>
</comment>
<dbReference type="EC" id="2.5.1.7" evidence="12"/>
<dbReference type="EMBL" id="AP011529">
    <property type="protein sequence ID" value="BAI79614.1"/>
    <property type="molecule type" value="Genomic_DNA"/>
</dbReference>
<feature type="active site" description="Proton donor" evidence="12">
    <location>
        <position position="116"/>
    </location>
</feature>
<dbReference type="InterPro" id="IPR013792">
    <property type="entry name" value="RNA3'P_cycl/enolpyr_Trfase_a/b"/>
</dbReference>
<dbReference type="GO" id="GO:0005737">
    <property type="term" value="C:cytoplasm"/>
    <property type="evidence" value="ECO:0007669"/>
    <property type="project" value="UniProtKB-SubCell"/>
</dbReference>
<evidence type="ECO:0000256" key="9">
    <source>
        <dbReference type="ARBA" id="ARBA00023316"/>
    </source>
</evidence>
<reference evidence="14 15" key="1">
    <citation type="journal article" date="2010" name="DNA Res.">
        <title>Bacterial lifestyle in a deep-sea hydrothermal vent chimney revealed by the genome sequence of the thermophilic bacterium Deferribacter desulfuricans SSM1.</title>
        <authorList>
            <person name="Takaki Y."/>
            <person name="Shimamura S."/>
            <person name="Nakagawa S."/>
            <person name="Fukuhara Y."/>
            <person name="Horikawa H."/>
            <person name="Ankai A."/>
            <person name="Harada T."/>
            <person name="Hosoyama A."/>
            <person name="Oguchi A."/>
            <person name="Fukui S."/>
            <person name="Fujita N."/>
            <person name="Takami H."/>
            <person name="Takai K."/>
        </authorList>
    </citation>
    <scope>NUCLEOTIDE SEQUENCE [LARGE SCALE GENOMIC DNA]</scope>
    <source>
        <strain evidence="15">DSM 14783 / JCM 11476 / NBRC 101012 / SSM1</strain>
    </source>
</reference>
<dbReference type="FunFam" id="3.65.10.10:FF:000001">
    <property type="entry name" value="UDP-N-acetylglucosamine 1-carboxyvinyltransferase"/>
    <property type="match status" value="1"/>
</dbReference>
<dbReference type="GO" id="GO:0008760">
    <property type="term" value="F:UDP-N-acetylglucosamine 1-carboxyvinyltransferase activity"/>
    <property type="evidence" value="ECO:0007669"/>
    <property type="project" value="UniProtKB-UniRule"/>
</dbReference>
<evidence type="ECO:0000256" key="11">
    <source>
        <dbReference type="ARBA" id="ARBA00047527"/>
    </source>
</evidence>
<dbReference type="GO" id="GO:0051301">
    <property type="term" value="P:cell division"/>
    <property type="evidence" value="ECO:0007669"/>
    <property type="project" value="UniProtKB-KW"/>
</dbReference>
<dbReference type="AlphaFoldDB" id="D3PAJ1"/>
<evidence type="ECO:0000259" key="13">
    <source>
        <dbReference type="Pfam" id="PF00275"/>
    </source>
</evidence>
<evidence type="ECO:0000256" key="5">
    <source>
        <dbReference type="ARBA" id="ARBA00022679"/>
    </source>
</evidence>
<dbReference type="HOGENOM" id="CLU_027387_0_0_0"/>
<dbReference type="eggNOG" id="COG0766">
    <property type="taxonomic scope" value="Bacteria"/>
</dbReference>
<evidence type="ECO:0000256" key="12">
    <source>
        <dbReference type="HAMAP-Rule" id="MF_00111"/>
    </source>
</evidence>
<dbReference type="InterPro" id="IPR050068">
    <property type="entry name" value="MurA_subfamily"/>
</dbReference>
<sequence>MEKLVIEGGYRLSGEVEVSGSKNASLPIMAATILAEGDYFIDNVPNLRDVRTLSKLLNLLNIETEQKQNSLKIKNNGGNSFEAPYELVKTMRASILVLGPLLGRRGKAKVSLPGGCAIGERPVDQHIKALKAMGAKIEIEHGYIIAECERLKGTDIYFDLVTVTGTENIMMAAACAEGETTIYNAAIEPEVVDLGNFLRKMGVKIEGLGTKTVKIYGKETLSPTNYRVMNDRIEAATLICAAAITGGDVKILGVPKNCLTTVIEKFLEIGVEIEDIDNETVRILSKKKLKAADITTQVYPGFPTDLQAQFMALMTVAEGVSVVTENIFENRFMHVAELKRMGANIRLKDRSAIVTGVEKLSGAHVMASDLRASASLVLAGLIAEGETHIHRIYHLDRGYEKFDEKLNKLGAKIKRVENGD</sequence>
<keyword evidence="3 12" id="KW-0963">Cytoplasm</keyword>
<dbReference type="UniPathway" id="UPA00219"/>
<gene>
    <name evidence="12 14" type="primary">murA</name>
    <name evidence="14" type="ordered locus">DEFDS_0102</name>
</gene>
<dbReference type="Proteomes" id="UP000001520">
    <property type="component" value="Chromosome"/>
</dbReference>
<evidence type="ECO:0000313" key="15">
    <source>
        <dbReference type="Proteomes" id="UP000001520"/>
    </source>
</evidence>
<keyword evidence="6 12" id="KW-0133">Cell shape</keyword>
<dbReference type="GO" id="GO:0071555">
    <property type="term" value="P:cell wall organization"/>
    <property type="evidence" value="ECO:0007669"/>
    <property type="project" value="UniProtKB-KW"/>
</dbReference>
<protein>
    <recommendedName>
        <fullName evidence="12">UDP-N-acetylglucosamine 1-carboxyvinyltransferase</fullName>
        <ecNumber evidence="12">2.5.1.7</ecNumber>
    </recommendedName>
    <alternativeName>
        <fullName evidence="12">Enoylpyruvate transferase</fullName>
    </alternativeName>
    <alternativeName>
        <fullName evidence="12">UDP-N-acetylglucosamine enolpyruvyl transferase</fullName>
        <shortName evidence="12">EPT</shortName>
    </alternativeName>
</protein>
<comment type="subcellular location">
    <subcellularLocation>
        <location evidence="1 12">Cytoplasm</location>
    </subcellularLocation>
</comment>
<organism evidence="14 15">
    <name type="scientific">Deferribacter desulfuricans (strain DSM 14783 / JCM 11476 / NBRC 101012 / SSM1)</name>
    <dbReference type="NCBI Taxonomy" id="639282"/>
    <lineage>
        <taxon>Bacteria</taxon>
        <taxon>Pseudomonadati</taxon>
        <taxon>Deferribacterota</taxon>
        <taxon>Deferribacteres</taxon>
        <taxon>Deferribacterales</taxon>
        <taxon>Deferribacteraceae</taxon>
        <taxon>Deferribacter</taxon>
    </lineage>
</organism>
<proteinExistence type="inferred from homology"/>
<evidence type="ECO:0000256" key="7">
    <source>
        <dbReference type="ARBA" id="ARBA00022984"/>
    </source>
</evidence>
<keyword evidence="8 12" id="KW-0131">Cell cycle</keyword>
<keyword evidence="7 12" id="KW-0573">Peptidoglycan synthesis</keyword>
<dbReference type="NCBIfam" id="TIGR01072">
    <property type="entry name" value="murA"/>
    <property type="match status" value="1"/>
</dbReference>
<dbReference type="STRING" id="639282.DEFDS_0102"/>
<keyword evidence="9 12" id="KW-0961">Cell wall biogenesis/degradation</keyword>
<feature type="binding site" evidence="12">
    <location>
        <position position="305"/>
    </location>
    <ligand>
        <name>UDP-N-acetyl-alpha-D-glucosamine</name>
        <dbReference type="ChEBI" id="CHEBI:57705"/>
    </ligand>
</feature>
<comment type="function">
    <text evidence="12">Cell wall formation. Adds enolpyruvyl to UDP-N-acetylglucosamine.</text>
</comment>
<feature type="binding site" evidence="12">
    <location>
        <position position="92"/>
    </location>
    <ligand>
        <name>UDP-N-acetyl-alpha-D-glucosamine</name>
        <dbReference type="ChEBI" id="CHEBI:57705"/>
    </ligand>
</feature>
<dbReference type="InterPro" id="IPR036968">
    <property type="entry name" value="Enolpyruvate_Tfrase_sf"/>
</dbReference>
<dbReference type="HAMAP" id="MF_00111">
    <property type="entry name" value="MurA"/>
    <property type="match status" value="1"/>
</dbReference>
<keyword evidence="15" id="KW-1185">Reference proteome</keyword>
<evidence type="ECO:0000256" key="10">
    <source>
        <dbReference type="ARBA" id="ARBA00038367"/>
    </source>
</evidence>
<evidence type="ECO:0000256" key="6">
    <source>
        <dbReference type="ARBA" id="ARBA00022960"/>
    </source>
</evidence>
<keyword evidence="5 12" id="KW-0808">Transferase</keyword>
<dbReference type="InterPro" id="IPR001986">
    <property type="entry name" value="Enolpyruvate_Tfrase_dom"/>
</dbReference>
<feature type="binding site" evidence="12">
    <location>
        <position position="327"/>
    </location>
    <ligand>
        <name>UDP-N-acetyl-alpha-D-glucosamine</name>
        <dbReference type="ChEBI" id="CHEBI:57705"/>
    </ligand>
</feature>
<dbReference type="GO" id="GO:0009252">
    <property type="term" value="P:peptidoglycan biosynthetic process"/>
    <property type="evidence" value="ECO:0007669"/>
    <property type="project" value="UniProtKB-UniRule"/>
</dbReference>
<feature type="modified residue" description="2-(S-cysteinyl)pyruvic acid O-phosphothioketal" evidence="12">
    <location>
        <position position="116"/>
    </location>
</feature>
<feature type="domain" description="Enolpyruvate transferase" evidence="13">
    <location>
        <begin position="7"/>
        <end position="406"/>
    </location>
</feature>
<name>D3PAJ1_DEFDS</name>
<dbReference type="InterPro" id="IPR005750">
    <property type="entry name" value="UDP_GlcNAc_COvinyl_MurA"/>
</dbReference>